<accession>A0A6J4VJR1</accession>
<name>A0A6J4VJR1_9BACT</name>
<evidence type="ECO:0000259" key="1">
    <source>
        <dbReference type="Pfam" id="PF12146"/>
    </source>
</evidence>
<gene>
    <name evidence="2" type="ORF">AVDCRST_MAG87-3070</name>
</gene>
<sequence>MRDWYQQDQFKPFSLTHHDSVESRPGVLLVHGFTGTPAELRPLGNALFDLGCDAHAMLVRGMGAEIGTLNSMTARIWRESSLERWREHVARYQRSILIGYSMGGAIALIQAAEHPPDLLILLAPHLRLADRRGFLLPIAKHVIRELDQFGDTDFSNPDTRLWWSRTMPGLDLDDPEVQESIRSATPMSMAMLDEMRRLSREGERAARLVPSATVIIQGTRDTISLPRHTERMAKRLSNLVAYHAIPADHMLPFEAFPSWSQVRGLVEDAVVNAFPELRNPDAG</sequence>
<feature type="domain" description="Serine aminopeptidase S33" evidence="1">
    <location>
        <begin position="24"/>
        <end position="239"/>
    </location>
</feature>
<dbReference type="InterPro" id="IPR029058">
    <property type="entry name" value="AB_hydrolase_fold"/>
</dbReference>
<dbReference type="PANTHER" id="PTHR42886:SF29">
    <property type="entry name" value="PUMMELIG, ISOFORM A"/>
    <property type="match status" value="1"/>
</dbReference>
<dbReference type="AlphaFoldDB" id="A0A6J4VJR1"/>
<dbReference type="Gene3D" id="3.40.50.1820">
    <property type="entry name" value="alpha/beta hydrolase"/>
    <property type="match status" value="1"/>
</dbReference>
<evidence type="ECO:0000313" key="2">
    <source>
        <dbReference type="EMBL" id="CAA9578200.1"/>
    </source>
</evidence>
<dbReference type="PANTHER" id="PTHR42886">
    <property type="entry name" value="RE40534P-RELATED"/>
    <property type="match status" value="1"/>
</dbReference>
<proteinExistence type="predicted"/>
<organism evidence="2">
    <name type="scientific">uncultured Thermomicrobiales bacterium</name>
    <dbReference type="NCBI Taxonomy" id="1645740"/>
    <lineage>
        <taxon>Bacteria</taxon>
        <taxon>Pseudomonadati</taxon>
        <taxon>Thermomicrobiota</taxon>
        <taxon>Thermomicrobia</taxon>
        <taxon>Thermomicrobiales</taxon>
        <taxon>environmental samples</taxon>
    </lineage>
</organism>
<dbReference type="Pfam" id="PF12146">
    <property type="entry name" value="Hydrolase_4"/>
    <property type="match status" value="1"/>
</dbReference>
<dbReference type="InterPro" id="IPR022742">
    <property type="entry name" value="Hydrolase_4"/>
</dbReference>
<dbReference type="SUPFAM" id="SSF53474">
    <property type="entry name" value="alpha/beta-Hydrolases"/>
    <property type="match status" value="1"/>
</dbReference>
<protein>
    <submittedName>
        <fullName evidence="2">Putative esterase/lipase</fullName>
    </submittedName>
</protein>
<dbReference type="EMBL" id="CADCWJ010000675">
    <property type="protein sequence ID" value="CAA9578200.1"/>
    <property type="molecule type" value="Genomic_DNA"/>
</dbReference>
<reference evidence="2" key="1">
    <citation type="submission" date="2020-02" db="EMBL/GenBank/DDBJ databases">
        <authorList>
            <person name="Meier V. D."/>
        </authorList>
    </citation>
    <scope>NUCLEOTIDE SEQUENCE</scope>
    <source>
        <strain evidence="2">AVDCRST_MAG87</strain>
    </source>
</reference>